<protein>
    <submittedName>
        <fullName evidence="2">Mitochondrial protein AtMg00820</fullName>
    </submittedName>
</protein>
<reference evidence="1" key="1">
    <citation type="journal article" date="2014" name="Nat. Commun.">
        <title>The tobacco genome sequence and its comparison with those of tomato and potato.</title>
        <authorList>
            <person name="Sierro N."/>
            <person name="Battey J.N."/>
            <person name="Ouadi S."/>
            <person name="Bakaher N."/>
            <person name="Bovet L."/>
            <person name="Willig A."/>
            <person name="Goepfert S."/>
            <person name="Peitsch M.C."/>
            <person name="Ivanov N.V."/>
        </authorList>
    </citation>
    <scope>NUCLEOTIDE SEQUENCE [LARGE SCALE GENOMIC DNA]</scope>
</reference>
<sequence length="100" mass="11599">MLEEVKFIEKSGTWEMVELSEGKNSIVLKWVFKTKFIADGSLKKHKTRLVSKGYEQQYGVDFEETFSSVARFETVRLVLALAAQLQWLVYQFVVKSAFLN</sequence>
<accession>A0AC58TPS6</accession>
<name>A0AC58TPS6_TOBAC</name>
<gene>
    <name evidence="2" type="primary">LOC142176050</name>
</gene>
<keyword evidence="1" id="KW-1185">Reference proteome</keyword>
<reference evidence="2" key="2">
    <citation type="submission" date="2025-08" db="UniProtKB">
        <authorList>
            <consortium name="RefSeq"/>
        </authorList>
    </citation>
    <scope>IDENTIFICATION</scope>
    <source>
        <tissue evidence="2">Leaf</tissue>
    </source>
</reference>
<organism evidence="1 2">
    <name type="scientific">Nicotiana tabacum</name>
    <name type="common">Common tobacco</name>
    <dbReference type="NCBI Taxonomy" id="4097"/>
    <lineage>
        <taxon>Eukaryota</taxon>
        <taxon>Viridiplantae</taxon>
        <taxon>Streptophyta</taxon>
        <taxon>Embryophyta</taxon>
        <taxon>Tracheophyta</taxon>
        <taxon>Spermatophyta</taxon>
        <taxon>Magnoliopsida</taxon>
        <taxon>eudicotyledons</taxon>
        <taxon>Gunneridae</taxon>
        <taxon>Pentapetalae</taxon>
        <taxon>asterids</taxon>
        <taxon>lamiids</taxon>
        <taxon>Solanales</taxon>
        <taxon>Solanaceae</taxon>
        <taxon>Nicotianoideae</taxon>
        <taxon>Nicotianeae</taxon>
        <taxon>Nicotiana</taxon>
    </lineage>
</organism>
<dbReference type="Proteomes" id="UP000790787">
    <property type="component" value="Chromosome 22"/>
</dbReference>
<proteinExistence type="predicted"/>
<dbReference type="RefSeq" id="XP_075099208.1">
    <property type="nucleotide sequence ID" value="XM_075243107.1"/>
</dbReference>
<evidence type="ECO:0000313" key="1">
    <source>
        <dbReference type="Proteomes" id="UP000790787"/>
    </source>
</evidence>
<evidence type="ECO:0000313" key="2">
    <source>
        <dbReference type="RefSeq" id="XP_075099208.1"/>
    </source>
</evidence>